<protein>
    <submittedName>
        <fullName evidence="1">Uncharacterized protein</fullName>
    </submittedName>
</protein>
<dbReference type="Proteomes" id="UP000095546">
    <property type="component" value="Unassembled WGS sequence"/>
</dbReference>
<dbReference type="STRING" id="187979.ERS852385_01291"/>
<reference evidence="1 2" key="1">
    <citation type="submission" date="2015-09" db="EMBL/GenBank/DDBJ databases">
        <authorList>
            <consortium name="Pathogen Informatics"/>
        </authorList>
    </citation>
    <scope>NUCLEOTIDE SEQUENCE [LARGE SCALE GENOMIC DNA]</scope>
    <source>
        <strain evidence="1 2">2789STDY5608828</strain>
    </source>
</reference>
<sequence>MVKQSNFKIEKIKSMAVGLQSYLWPCKDDSDGKIDLYHVPCVPFCPNWIEAYTDNIYIKALQSTIFLNSNIDDDGETIINRTALAISYIHNVAGFDCNCESPFSASTDPIQNEFMGPLMSIGLAGSSDLIKHTVNDEDMGSLDTMFWMFMMAALDERIYNDQLEYITDLAEMLEFNEPMVRDWCKAAVYVVGGGHLQNLKNKKNNPLGLTTPEGREFFLHMWGELSS</sequence>
<dbReference type="AlphaFoldDB" id="A0A173ZH75"/>
<proteinExistence type="predicted"/>
<dbReference type="EMBL" id="CYYU01000007">
    <property type="protein sequence ID" value="CUN75752.1"/>
    <property type="molecule type" value="Genomic_DNA"/>
</dbReference>
<evidence type="ECO:0000313" key="2">
    <source>
        <dbReference type="Proteomes" id="UP000095546"/>
    </source>
</evidence>
<dbReference type="RefSeq" id="WP_055161598.1">
    <property type="nucleotide sequence ID" value="NZ_CABIWZ010000007.1"/>
</dbReference>
<keyword evidence="2" id="KW-1185">Reference proteome</keyword>
<organism evidence="1 2">
    <name type="scientific">Mitsuokella jalaludinii</name>
    <dbReference type="NCBI Taxonomy" id="187979"/>
    <lineage>
        <taxon>Bacteria</taxon>
        <taxon>Bacillati</taxon>
        <taxon>Bacillota</taxon>
        <taxon>Negativicutes</taxon>
        <taxon>Selenomonadales</taxon>
        <taxon>Selenomonadaceae</taxon>
        <taxon>Mitsuokella</taxon>
    </lineage>
</organism>
<gene>
    <name evidence="1" type="ORF">ERS852385_01291</name>
</gene>
<accession>A0A173ZH75</accession>
<evidence type="ECO:0000313" key="1">
    <source>
        <dbReference type="EMBL" id="CUN75752.1"/>
    </source>
</evidence>
<name>A0A173ZH75_9FIRM</name>
<dbReference type="OrthoDB" id="9871396at2"/>